<protein>
    <submittedName>
        <fullName evidence="10">Rhomboid family intramembrane serine protease</fullName>
    </submittedName>
</protein>
<dbReference type="GO" id="GO:0006508">
    <property type="term" value="P:proteolysis"/>
    <property type="evidence" value="ECO:0007669"/>
    <property type="project" value="UniProtKB-KW"/>
</dbReference>
<dbReference type="AlphaFoldDB" id="A0A5S9IPT0"/>
<evidence type="ECO:0000313" key="10">
    <source>
        <dbReference type="EMBL" id="BBM85664.1"/>
    </source>
</evidence>
<gene>
    <name evidence="10" type="ORF">UABAM_04038</name>
</gene>
<evidence type="ECO:0000256" key="8">
    <source>
        <dbReference type="SAM" id="Phobius"/>
    </source>
</evidence>
<evidence type="ECO:0000256" key="7">
    <source>
        <dbReference type="SAM" id="Coils"/>
    </source>
</evidence>
<dbReference type="PANTHER" id="PTHR43731:SF14">
    <property type="entry name" value="PRESENILIN-ASSOCIATED RHOMBOID-LIKE PROTEIN, MITOCHONDRIAL"/>
    <property type="match status" value="1"/>
</dbReference>
<dbReference type="PANTHER" id="PTHR43731">
    <property type="entry name" value="RHOMBOID PROTEASE"/>
    <property type="match status" value="1"/>
</dbReference>
<feature type="transmembrane region" description="Helical" evidence="8">
    <location>
        <begin position="54"/>
        <end position="79"/>
    </location>
</feature>
<reference evidence="10 11" key="1">
    <citation type="submission" date="2019-08" db="EMBL/GenBank/DDBJ databases">
        <title>Complete genome sequence of Candidatus Uab amorphum.</title>
        <authorList>
            <person name="Shiratori T."/>
            <person name="Suzuki S."/>
            <person name="Kakizawa Y."/>
            <person name="Ishida K."/>
        </authorList>
    </citation>
    <scope>NUCLEOTIDE SEQUENCE [LARGE SCALE GENOMIC DNA]</scope>
    <source>
        <strain evidence="10 11">SRT547</strain>
    </source>
</reference>
<feature type="transmembrane region" description="Helical" evidence="8">
    <location>
        <begin position="493"/>
        <end position="510"/>
    </location>
</feature>
<feature type="transmembrane region" description="Helical" evidence="8">
    <location>
        <begin position="412"/>
        <end position="430"/>
    </location>
</feature>
<dbReference type="InterPro" id="IPR035952">
    <property type="entry name" value="Rhomboid-like_sf"/>
</dbReference>
<sequence length="702" mass="81889">MNFEFVNTIFLLNYFYLLFYLVTNIKSYRTYLLLVVAATISSLVPLVYQYKYNFYLTIANGVIFIVLAVVPGMLTKMIYHSTNKKFSNKIYFYSLLRYFITFAPIHKHERDVFKTLHLLHKGKLNESMTFARKLFGVIPQQFHSVLHTCIFLALSYKGDFKEAIATFEENLANSHVSLRHIIEVYAEEDQLEKAAEFLAELEREVEINREDLHEARCIFYAYLGNFEQINRWENALCEWRSLYVKGVFHRIKGNSDKAREYLYAALEKCDKRATAKIKLHIERLNVTRNLTPPSHEVMLQLESNMERPKVYVEKRIEEPFEVVNITPIFTWGIIIANAVMFVLSEFLGGSTDILVLTNLGSNDFLFVEHQGEYWRFVSSLFLHFGYLHIILNMFGLYLFGKLVEGLYGWKNLLIIYFATGIFASIVSFFTHSTVSISVGASGAVCGLLGLNTYYFLFCGEMNSAVRNHYIFSFLFMIFAMIGMSFFFDFIDNAAHFAGIGAGFAIGFVMDRIWRIGEALQKICVAFITLILLLTYLSVMQNFATYPYNVQLVTTKVENLQLDIPFSWKSYIEQKKGAVHEYKYFDRYSVSNRLKYPQAFLHLTVCPDKQLSVVLTTKMLQTQRLKNVKIKNVGALNITQQKSWRVYRLSYDERIKRSTVRLQEDWYFCIHGDKGYFFSFIFVADAYEKYQPMVLKILESIKF</sequence>
<keyword evidence="10" id="KW-0645">Protease</keyword>
<feature type="transmembrane region" description="Helical" evidence="8">
    <location>
        <begin position="469"/>
        <end position="487"/>
    </location>
</feature>
<evidence type="ECO:0000259" key="9">
    <source>
        <dbReference type="Pfam" id="PF01694"/>
    </source>
</evidence>
<keyword evidence="3 8" id="KW-0812">Transmembrane</keyword>
<keyword evidence="5 8" id="KW-1133">Transmembrane helix</keyword>
<dbReference type="SUPFAM" id="SSF144091">
    <property type="entry name" value="Rhomboid-like"/>
    <property type="match status" value="1"/>
</dbReference>
<name>A0A5S9IPT0_UABAM</name>
<evidence type="ECO:0000256" key="6">
    <source>
        <dbReference type="ARBA" id="ARBA00023136"/>
    </source>
</evidence>
<feature type="coiled-coil region" evidence="7">
    <location>
        <begin position="184"/>
        <end position="218"/>
    </location>
</feature>
<dbReference type="Pfam" id="PF01694">
    <property type="entry name" value="Rhomboid"/>
    <property type="match status" value="1"/>
</dbReference>
<keyword evidence="11" id="KW-1185">Reference proteome</keyword>
<feature type="transmembrane region" description="Helical" evidence="8">
    <location>
        <begin position="522"/>
        <end position="543"/>
    </location>
</feature>
<dbReference type="OrthoDB" id="9813074at2"/>
<dbReference type="Proteomes" id="UP000326354">
    <property type="component" value="Chromosome"/>
</dbReference>
<comment type="subcellular location">
    <subcellularLocation>
        <location evidence="1">Membrane</location>
        <topology evidence="1">Multi-pass membrane protein</topology>
    </subcellularLocation>
</comment>
<dbReference type="InterPro" id="IPR050925">
    <property type="entry name" value="Rhomboid_protease_S54"/>
</dbReference>
<dbReference type="Gene3D" id="1.25.40.10">
    <property type="entry name" value="Tetratricopeptide repeat domain"/>
    <property type="match status" value="1"/>
</dbReference>
<keyword evidence="4" id="KW-0378">Hydrolase</keyword>
<dbReference type="KEGG" id="uam:UABAM_04038"/>
<dbReference type="InterPro" id="IPR011990">
    <property type="entry name" value="TPR-like_helical_dom_sf"/>
</dbReference>
<evidence type="ECO:0000256" key="2">
    <source>
        <dbReference type="ARBA" id="ARBA00009045"/>
    </source>
</evidence>
<evidence type="ECO:0000313" key="11">
    <source>
        <dbReference type="Proteomes" id="UP000326354"/>
    </source>
</evidence>
<evidence type="ECO:0000256" key="1">
    <source>
        <dbReference type="ARBA" id="ARBA00004141"/>
    </source>
</evidence>
<proteinExistence type="inferred from homology"/>
<dbReference type="EMBL" id="AP019860">
    <property type="protein sequence ID" value="BBM85664.1"/>
    <property type="molecule type" value="Genomic_DNA"/>
</dbReference>
<accession>A0A5S9IPT0</accession>
<organism evidence="10 11">
    <name type="scientific">Uabimicrobium amorphum</name>
    <dbReference type="NCBI Taxonomy" id="2596890"/>
    <lineage>
        <taxon>Bacteria</taxon>
        <taxon>Pseudomonadati</taxon>
        <taxon>Planctomycetota</taxon>
        <taxon>Candidatus Uabimicrobiia</taxon>
        <taxon>Candidatus Uabimicrobiales</taxon>
        <taxon>Candidatus Uabimicrobiaceae</taxon>
        <taxon>Candidatus Uabimicrobium</taxon>
    </lineage>
</organism>
<feature type="transmembrane region" description="Helical" evidence="8">
    <location>
        <begin position="30"/>
        <end position="48"/>
    </location>
</feature>
<feature type="transmembrane region" description="Helical" evidence="8">
    <location>
        <begin position="322"/>
        <end position="343"/>
    </location>
</feature>
<comment type="similarity">
    <text evidence="2">Belongs to the peptidase S54 family.</text>
</comment>
<dbReference type="GO" id="GO:0004252">
    <property type="term" value="F:serine-type endopeptidase activity"/>
    <property type="evidence" value="ECO:0007669"/>
    <property type="project" value="InterPro"/>
</dbReference>
<dbReference type="GO" id="GO:0016020">
    <property type="term" value="C:membrane"/>
    <property type="evidence" value="ECO:0007669"/>
    <property type="project" value="UniProtKB-SubCell"/>
</dbReference>
<dbReference type="InterPro" id="IPR022764">
    <property type="entry name" value="Peptidase_S54_rhomboid_dom"/>
</dbReference>
<feature type="transmembrane region" description="Helical" evidence="8">
    <location>
        <begin position="380"/>
        <end position="400"/>
    </location>
</feature>
<evidence type="ECO:0000256" key="3">
    <source>
        <dbReference type="ARBA" id="ARBA00022692"/>
    </source>
</evidence>
<evidence type="ECO:0000256" key="5">
    <source>
        <dbReference type="ARBA" id="ARBA00022989"/>
    </source>
</evidence>
<feature type="transmembrane region" description="Helical" evidence="8">
    <location>
        <begin position="6"/>
        <end position="23"/>
    </location>
</feature>
<dbReference type="Gene3D" id="1.20.1540.10">
    <property type="entry name" value="Rhomboid-like"/>
    <property type="match status" value="1"/>
</dbReference>
<feature type="transmembrane region" description="Helical" evidence="8">
    <location>
        <begin position="436"/>
        <end position="457"/>
    </location>
</feature>
<feature type="domain" description="Peptidase S54 rhomboid" evidence="9">
    <location>
        <begin position="371"/>
        <end position="509"/>
    </location>
</feature>
<dbReference type="RefSeq" id="WP_151969755.1">
    <property type="nucleotide sequence ID" value="NZ_AP019860.1"/>
</dbReference>
<keyword evidence="6 8" id="KW-0472">Membrane</keyword>
<keyword evidence="7" id="KW-0175">Coiled coil</keyword>
<evidence type="ECO:0000256" key="4">
    <source>
        <dbReference type="ARBA" id="ARBA00022801"/>
    </source>
</evidence>